<dbReference type="Pfam" id="PF00400">
    <property type="entry name" value="WD40"/>
    <property type="match status" value="3"/>
</dbReference>
<dbReference type="OrthoDB" id="3027122at2759"/>
<dbReference type="InterPro" id="IPR001680">
    <property type="entry name" value="WD40_rpt"/>
</dbReference>
<evidence type="ECO:0000256" key="2">
    <source>
        <dbReference type="PROSITE-ProRule" id="PRU00221"/>
    </source>
</evidence>
<dbReference type="AlphaFoldDB" id="A0A074RK07"/>
<evidence type="ECO:0000256" key="1">
    <source>
        <dbReference type="ARBA" id="ARBA00022737"/>
    </source>
</evidence>
<keyword evidence="1" id="KW-0677">Repeat</keyword>
<dbReference type="InterPro" id="IPR056884">
    <property type="entry name" value="NPHP3-like_N"/>
</dbReference>
<proteinExistence type="predicted"/>
<dbReference type="Pfam" id="PF24883">
    <property type="entry name" value="NPHP3_N"/>
    <property type="match status" value="1"/>
</dbReference>
<keyword evidence="2" id="KW-0853">WD repeat</keyword>
<dbReference type="SMART" id="SM00320">
    <property type="entry name" value="WD40"/>
    <property type="match status" value="3"/>
</dbReference>
<dbReference type="PANTHER" id="PTHR10039:SF17">
    <property type="entry name" value="FUNGAL STAND N-TERMINAL GOODBYE DOMAIN-CONTAINING PROTEIN-RELATED"/>
    <property type="match status" value="1"/>
</dbReference>
<reference evidence="4 5" key="1">
    <citation type="submission" date="2013-12" db="EMBL/GenBank/DDBJ databases">
        <authorList>
            <person name="Cubeta M."/>
            <person name="Pakala S."/>
            <person name="Fedorova N."/>
            <person name="Thomas E."/>
            <person name="Dean R."/>
            <person name="Jabaji S."/>
            <person name="Neate S."/>
            <person name="Toda T."/>
            <person name="Tavantzis S."/>
            <person name="Vilgalys R."/>
            <person name="Bharathan N."/>
            <person name="Pakala S."/>
            <person name="Losada L.S."/>
            <person name="Zafar N."/>
            <person name="Nierman W."/>
        </authorList>
    </citation>
    <scope>NUCLEOTIDE SEQUENCE [LARGE SCALE GENOMIC DNA]</scope>
    <source>
        <strain evidence="4 5">123E</strain>
    </source>
</reference>
<protein>
    <submittedName>
        <fullName evidence="4">Vegetative incompatibility protein HET-E-1</fullName>
    </submittedName>
</protein>
<dbReference type="InterPro" id="IPR036322">
    <property type="entry name" value="WD40_repeat_dom_sf"/>
</dbReference>
<organism evidence="4 5">
    <name type="scientific">Rhizoctonia solani 123E</name>
    <dbReference type="NCBI Taxonomy" id="1423351"/>
    <lineage>
        <taxon>Eukaryota</taxon>
        <taxon>Fungi</taxon>
        <taxon>Dikarya</taxon>
        <taxon>Basidiomycota</taxon>
        <taxon>Agaricomycotina</taxon>
        <taxon>Agaricomycetes</taxon>
        <taxon>Cantharellales</taxon>
        <taxon>Ceratobasidiaceae</taxon>
        <taxon>Rhizoctonia</taxon>
    </lineage>
</organism>
<dbReference type="Proteomes" id="UP000027456">
    <property type="component" value="Unassembled WGS sequence"/>
</dbReference>
<evidence type="ECO:0000259" key="3">
    <source>
        <dbReference type="Pfam" id="PF24883"/>
    </source>
</evidence>
<name>A0A074RK07_9AGAM</name>
<dbReference type="Gene3D" id="2.130.10.10">
    <property type="entry name" value="YVTN repeat-like/Quinoprotein amine dehydrogenase"/>
    <property type="match status" value="1"/>
</dbReference>
<sequence>MSTWSIVNENLVNTRLECLSPAKQASYDSSLSTQISRRGCTEGTRIGVLDGLDDWIYDPTSSSIYWMNGMAGTGKTTIASTFCERIERRKLLAASFFCTRTSAECRDISRIVPTIAYQLARYSIPFQSALCNILGQNPDIGSKNVLKQFELLLKEPLQQVKDAMPDSLVVVIDALDECDDRNGVELVIDMLFRHAAHVPLKFMLTSRPEPEIYSKMATHAQSRQVIHLHDIEKSLVRADIELYLKEELGLMSPPASQAEIEQLVERAGTLFIYAATLIDTLYTAVLHSALNEDELETDETEDIRAVLCIVLFAQEPINVETIAELAEIDDPQRVIHALHPLRSVLHQSEEAGLVSTLHASFPDFMFSNERSGTYFYDVVEHSQLLAQRCFLVMKGQLRFNICDLASSFVTDKEVENIEERIKASIPSTLAYHAEPSPSELIIFVDDARSFLAGFAYNPASHSTPHIYISSLAFSSPSNLVYNHYQKRSRGLIKLQGSLIKLSDAAPLTSWATGMKINSLALSPDGARILIGCNDSTISILSAYDASVYVGPLHGHTDSVASVAFSPDGGRIVSASPGYIIIWNAHNGTLINDSFQGLLGEIESVSFSPDGTLLVSSGYMVQVWNAYDGTPVRRNPKSNYPLWLKSGNLGKLDLG</sequence>
<dbReference type="EMBL" id="AZST01002297">
    <property type="protein sequence ID" value="KEP45068.1"/>
    <property type="molecule type" value="Genomic_DNA"/>
</dbReference>
<accession>A0A074RK07</accession>
<dbReference type="STRING" id="1423351.A0A074RK07"/>
<gene>
    <name evidence="4" type="ORF">V565_322790</name>
</gene>
<dbReference type="InterPro" id="IPR015943">
    <property type="entry name" value="WD40/YVTN_repeat-like_dom_sf"/>
</dbReference>
<feature type="repeat" description="WD" evidence="2">
    <location>
        <begin position="552"/>
        <end position="592"/>
    </location>
</feature>
<evidence type="ECO:0000313" key="4">
    <source>
        <dbReference type="EMBL" id="KEP45068.1"/>
    </source>
</evidence>
<feature type="domain" description="Nephrocystin 3-like N-terminal" evidence="3">
    <location>
        <begin position="53"/>
        <end position="207"/>
    </location>
</feature>
<dbReference type="SUPFAM" id="SSF52540">
    <property type="entry name" value="P-loop containing nucleoside triphosphate hydrolases"/>
    <property type="match status" value="1"/>
</dbReference>
<dbReference type="PANTHER" id="PTHR10039">
    <property type="entry name" value="AMELOGENIN"/>
    <property type="match status" value="1"/>
</dbReference>
<evidence type="ECO:0000313" key="5">
    <source>
        <dbReference type="Proteomes" id="UP000027456"/>
    </source>
</evidence>
<dbReference type="PROSITE" id="PS50082">
    <property type="entry name" value="WD_REPEATS_2"/>
    <property type="match status" value="1"/>
</dbReference>
<comment type="caution">
    <text evidence="4">The sequence shown here is derived from an EMBL/GenBank/DDBJ whole genome shotgun (WGS) entry which is preliminary data.</text>
</comment>
<dbReference type="Gene3D" id="3.40.50.300">
    <property type="entry name" value="P-loop containing nucleotide triphosphate hydrolases"/>
    <property type="match status" value="1"/>
</dbReference>
<dbReference type="SUPFAM" id="SSF50978">
    <property type="entry name" value="WD40 repeat-like"/>
    <property type="match status" value="1"/>
</dbReference>
<dbReference type="InterPro" id="IPR027417">
    <property type="entry name" value="P-loop_NTPase"/>
</dbReference>
<dbReference type="HOGENOM" id="CLU_000288_6_0_1"/>
<keyword evidence="5" id="KW-1185">Reference proteome</keyword>